<dbReference type="PANTHER" id="PTHR48033:SF10">
    <property type="entry name" value="RNA-BINDING PROTEIN SQUID"/>
    <property type="match status" value="1"/>
</dbReference>
<comment type="caution">
    <text evidence="3">The sequence shown here is derived from an EMBL/GenBank/DDBJ whole genome shotgun (WGS) entry which is preliminary data.</text>
</comment>
<dbReference type="PROSITE" id="PS50102">
    <property type="entry name" value="RRM"/>
    <property type="match status" value="2"/>
</dbReference>
<name>A0A8J1TTY5_OWEFU</name>
<gene>
    <name evidence="3" type="ORF">OFUS_LOCUS3355</name>
</gene>
<dbReference type="InterPro" id="IPR012677">
    <property type="entry name" value="Nucleotide-bd_a/b_plait_sf"/>
</dbReference>
<accession>A0A8J1TTY5</accession>
<dbReference type="GO" id="GO:0010468">
    <property type="term" value="P:regulation of gene expression"/>
    <property type="evidence" value="ECO:0007669"/>
    <property type="project" value="TreeGrafter"/>
</dbReference>
<dbReference type="PANTHER" id="PTHR48033">
    <property type="entry name" value="RNA-BINDING (RRM/RBD/RNP MOTIFS) FAMILY PROTEIN"/>
    <property type="match status" value="1"/>
</dbReference>
<keyword evidence="2" id="KW-0539">Nucleus</keyword>
<evidence type="ECO:0000256" key="1">
    <source>
        <dbReference type="ARBA" id="ARBA00004123"/>
    </source>
</evidence>
<organism evidence="3 4">
    <name type="scientific">Owenia fusiformis</name>
    <name type="common">Polychaete worm</name>
    <dbReference type="NCBI Taxonomy" id="6347"/>
    <lineage>
        <taxon>Eukaryota</taxon>
        <taxon>Metazoa</taxon>
        <taxon>Spiralia</taxon>
        <taxon>Lophotrochozoa</taxon>
        <taxon>Annelida</taxon>
        <taxon>Polychaeta</taxon>
        <taxon>Sedentaria</taxon>
        <taxon>Canalipalpata</taxon>
        <taxon>Sabellida</taxon>
        <taxon>Oweniida</taxon>
        <taxon>Oweniidae</taxon>
        <taxon>Owenia</taxon>
    </lineage>
</organism>
<dbReference type="Proteomes" id="UP000749559">
    <property type="component" value="Unassembled WGS sequence"/>
</dbReference>
<evidence type="ECO:0000313" key="3">
    <source>
        <dbReference type="EMBL" id="CAH1776150.1"/>
    </source>
</evidence>
<sequence length="283" mass="29320">MANVLLANTKIFVGGLPFDTSEDDVKAYFEKFGEVTNVNIKINQDTNKSRGFGFVTFATADEMNAAIDAKPHTLGGRNINIEKAKAPEQKRKVFLGGLPPDAAEEDVKAFLSTFGVIEELNLPFDRTKNERKNFGFVTFEMEESATNLMKEPKRVICGKECDMKKVQTKPKEDGYGGGFGGGRGGGFGGGRGGGFGGGRGGRGMRGGGMRGGGMRGGRGRGGGGYGGGGYGGGYDQGYGGGYDGGSWGGGYDQSNWGSGYDQGYGGGYNNGGGYGGGGYGGGY</sequence>
<dbReference type="GO" id="GO:0000785">
    <property type="term" value="C:chromatin"/>
    <property type="evidence" value="ECO:0007669"/>
    <property type="project" value="TreeGrafter"/>
</dbReference>
<dbReference type="EMBL" id="CAIIXF020000001">
    <property type="protein sequence ID" value="CAH1776150.1"/>
    <property type="molecule type" value="Genomic_DNA"/>
</dbReference>
<dbReference type="AlphaFoldDB" id="A0A8J1TTY5"/>
<dbReference type="SUPFAM" id="SSF54928">
    <property type="entry name" value="RNA-binding domain, RBD"/>
    <property type="match status" value="2"/>
</dbReference>
<keyword evidence="4" id="KW-1185">Reference proteome</keyword>
<dbReference type="InterPro" id="IPR000504">
    <property type="entry name" value="RRM_dom"/>
</dbReference>
<evidence type="ECO:0000313" key="4">
    <source>
        <dbReference type="Proteomes" id="UP000749559"/>
    </source>
</evidence>
<dbReference type="Gene3D" id="3.30.70.330">
    <property type="match status" value="2"/>
</dbReference>
<protein>
    <submittedName>
        <fullName evidence="3">Uncharacterized protein</fullName>
    </submittedName>
</protein>
<proteinExistence type="predicted"/>
<dbReference type="GO" id="GO:0005654">
    <property type="term" value="C:nucleoplasm"/>
    <property type="evidence" value="ECO:0007669"/>
    <property type="project" value="TreeGrafter"/>
</dbReference>
<dbReference type="OrthoDB" id="1875751at2759"/>
<dbReference type="InterPro" id="IPR035979">
    <property type="entry name" value="RBD_domain_sf"/>
</dbReference>
<dbReference type="GO" id="GO:0003723">
    <property type="term" value="F:RNA binding"/>
    <property type="evidence" value="ECO:0007669"/>
    <property type="project" value="UniProtKB-UniRule"/>
</dbReference>
<dbReference type="Pfam" id="PF00076">
    <property type="entry name" value="RRM_1"/>
    <property type="match status" value="2"/>
</dbReference>
<comment type="subcellular location">
    <subcellularLocation>
        <location evidence="1">Nucleus</location>
    </subcellularLocation>
</comment>
<evidence type="ECO:0000256" key="2">
    <source>
        <dbReference type="ARBA" id="ARBA00023242"/>
    </source>
</evidence>
<dbReference type="SMART" id="SM00360">
    <property type="entry name" value="RRM"/>
    <property type="match status" value="2"/>
</dbReference>
<reference evidence="3" key="1">
    <citation type="submission" date="2022-03" db="EMBL/GenBank/DDBJ databases">
        <authorList>
            <person name="Martin C."/>
        </authorList>
    </citation>
    <scope>NUCLEOTIDE SEQUENCE</scope>
</reference>